<dbReference type="SMART" id="SM00448">
    <property type="entry name" value="REC"/>
    <property type="match status" value="1"/>
</dbReference>
<evidence type="ECO:0000313" key="8">
    <source>
        <dbReference type="EMBL" id="NIK72651.1"/>
    </source>
</evidence>
<evidence type="ECO:0000259" key="6">
    <source>
        <dbReference type="PROSITE" id="PS50109"/>
    </source>
</evidence>
<feature type="modified residue" description="4-aspartylphosphate" evidence="4">
    <location>
        <position position="56"/>
    </location>
</feature>
<dbReference type="EMBL" id="JAASRN010000001">
    <property type="protein sequence ID" value="NIK72651.1"/>
    <property type="molecule type" value="Genomic_DNA"/>
</dbReference>
<dbReference type="SMART" id="SM00388">
    <property type="entry name" value="HisKA"/>
    <property type="match status" value="1"/>
</dbReference>
<dbReference type="GO" id="GO:0000155">
    <property type="term" value="F:phosphorelay sensor kinase activity"/>
    <property type="evidence" value="ECO:0007669"/>
    <property type="project" value="InterPro"/>
</dbReference>
<evidence type="ECO:0000256" key="4">
    <source>
        <dbReference type="PROSITE-ProRule" id="PRU00169"/>
    </source>
</evidence>
<dbReference type="InterPro" id="IPR001789">
    <property type="entry name" value="Sig_transdc_resp-reg_receiver"/>
</dbReference>
<reference evidence="8 9" key="1">
    <citation type="submission" date="2020-03" db="EMBL/GenBank/DDBJ databases">
        <title>Genomic Encyclopedia of Type Strains, Phase IV (KMG-IV): sequencing the most valuable type-strain genomes for metagenomic binning, comparative biology and taxonomic classification.</title>
        <authorList>
            <person name="Goeker M."/>
        </authorList>
    </citation>
    <scope>NUCLEOTIDE SEQUENCE [LARGE SCALE GENOMIC DNA]</scope>
    <source>
        <strain evidence="8 9">DSM 5718</strain>
    </source>
</reference>
<evidence type="ECO:0000256" key="3">
    <source>
        <dbReference type="ARBA" id="ARBA00022553"/>
    </source>
</evidence>
<gene>
    <name evidence="8" type="ORF">FHS56_000137</name>
</gene>
<dbReference type="Gene3D" id="1.10.287.130">
    <property type="match status" value="1"/>
</dbReference>
<feature type="domain" description="Histidine kinase" evidence="6">
    <location>
        <begin position="176"/>
        <end position="395"/>
    </location>
</feature>
<keyword evidence="8" id="KW-0418">Kinase</keyword>
<dbReference type="InterPro" id="IPR003594">
    <property type="entry name" value="HATPase_dom"/>
</dbReference>
<dbReference type="InterPro" id="IPR036890">
    <property type="entry name" value="HATPase_C_sf"/>
</dbReference>
<dbReference type="PROSITE" id="PS50110">
    <property type="entry name" value="RESPONSE_REGULATORY"/>
    <property type="match status" value="1"/>
</dbReference>
<name>A0A846MMF7_9BACT</name>
<dbReference type="CDD" id="cd17569">
    <property type="entry name" value="REC_HupR-like"/>
    <property type="match status" value="1"/>
</dbReference>
<evidence type="ECO:0000256" key="2">
    <source>
        <dbReference type="ARBA" id="ARBA00012438"/>
    </source>
</evidence>
<dbReference type="PRINTS" id="PR00344">
    <property type="entry name" value="BCTRLSENSOR"/>
</dbReference>
<dbReference type="Gene3D" id="3.30.565.10">
    <property type="entry name" value="Histidine kinase-like ATPase, C-terminal domain"/>
    <property type="match status" value="1"/>
</dbReference>
<keyword evidence="9" id="KW-1185">Reference proteome</keyword>
<accession>A0A846MMF7</accession>
<dbReference type="InterPro" id="IPR004358">
    <property type="entry name" value="Sig_transdc_His_kin-like_C"/>
</dbReference>
<organism evidence="8 9">
    <name type="scientific">Thermonema lapsum</name>
    <dbReference type="NCBI Taxonomy" id="28195"/>
    <lineage>
        <taxon>Bacteria</taxon>
        <taxon>Pseudomonadati</taxon>
        <taxon>Bacteroidota</taxon>
        <taxon>Cytophagia</taxon>
        <taxon>Cytophagales</taxon>
        <taxon>Thermonemataceae</taxon>
        <taxon>Thermonema</taxon>
    </lineage>
</organism>
<keyword evidence="8" id="KW-0808">Transferase</keyword>
<dbReference type="EC" id="2.7.13.3" evidence="2"/>
<proteinExistence type="predicted"/>
<dbReference type="SUPFAM" id="SSF47384">
    <property type="entry name" value="Homodimeric domain of signal transducing histidine kinase"/>
    <property type="match status" value="1"/>
</dbReference>
<dbReference type="InterPro" id="IPR005467">
    <property type="entry name" value="His_kinase_dom"/>
</dbReference>
<evidence type="ECO:0000256" key="5">
    <source>
        <dbReference type="SAM" id="Coils"/>
    </source>
</evidence>
<comment type="caution">
    <text evidence="8">The sequence shown here is derived from an EMBL/GenBank/DDBJ whole genome shotgun (WGS) entry which is preliminary data.</text>
</comment>
<dbReference type="PANTHER" id="PTHR43547">
    <property type="entry name" value="TWO-COMPONENT HISTIDINE KINASE"/>
    <property type="match status" value="1"/>
</dbReference>
<dbReference type="PANTHER" id="PTHR43547:SF2">
    <property type="entry name" value="HYBRID SIGNAL TRANSDUCTION HISTIDINE KINASE C"/>
    <property type="match status" value="1"/>
</dbReference>
<dbReference type="Gene3D" id="3.40.50.2300">
    <property type="match status" value="1"/>
</dbReference>
<dbReference type="RefSeq" id="WP_166917969.1">
    <property type="nucleotide sequence ID" value="NZ_JAASRN010000001.1"/>
</dbReference>
<dbReference type="SUPFAM" id="SSF52172">
    <property type="entry name" value="CheY-like"/>
    <property type="match status" value="1"/>
</dbReference>
<evidence type="ECO:0000313" key="9">
    <source>
        <dbReference type="Proteomes" id="UP000537126"/>
    </source>
</evidence>
<dbReference type="Pfam" id="PF00512">
    <property type="entry name" value="HisKA"/>
    <property type="match status" value="1"/>
</dbReference>
<dbReference type="AlphaFoldDB" id="A0A846MMF7"/>
<protein>
    <recommendedName>
        <fullName evidence="2">histidine kinase</fullName>
        <ecNumber evidence="2">2.7.13.3</ecNumber>
    </recommendedName>
</protein>
<evidence type="ECO:0000259" key="7">
    <source>
        <dbReference type="PROSITE" id="PS50110"/>
    </source>
</evidence>
<dbReference type="Pfam" id="PF02518">
    <property type="entry name" value="HATPase_c"/>
    <property type="match status" value="1"/>
</dbReference>
<keyword evidence="5" id="KW-0175">Coiled coil</keyword>
<dbReference type="SMART" id="SM00387">
    <property type="entry name" value="HATPase_c"/>
    <property type="match status" value="1"/>
</dbReference>
<dbReference type="CDD" id="cd00082">
    <property type="entry name" value="HisKA"/>
    <property type="match status" value="1"/>
</dbReference>
<dbReference type="InterPro" id="IPR036097">
    <property type="entry name" value="HisK_dim/P_sf"/>
</dbReference>
<keyword evidence="3 4" id="KW-0597">Phosphoprotein</keyword>
<dbReference type="Pfam" id="PF00072">
    <property type="entry name" value="Response_reg"/>
    <property type="match status" value="1"/>
</dbReference>
<evidence type="ECO:0000256" key="1">
    <source>
        <dbReference type="ARBA" id="ARBA00000085"/>
    </source>
</evidence>
<dbReference type="InterPro" id="IPR011006">
    <property type="entry name" value="CheY-like_superfamily"/>
</dbReference>
<dbReference type="Proteomes" id="UP000537126">
    <property type="component" value="Unassembled WGS sequence"/>
</dbReference>
<comment type="catalytic activity">
    <reaction evidence="1">
        <text>ATP + protein L-histidine = ADP + protein N-phospho-L-histidine.</text>
        <dbReference type="EC" id="2.7.13.3"/>
    </reaction>
</comment>
<sequence>MHDHNHYTILYVDDEPYNLKAFYHAFKPLYRIATAESGEEALQVLSAQPVAVLITDRRMPDMDGIELLKRVAENHPHIVTMMLTAYGDKESLMRAINEGHVYAFVSKPWNEVDLRLKIDKAIEHYRLLRKNEQLLQELQDANAKLEERIEARTRELAERNRQLEQLTALQNRLFSIISHDLRSPLNTLSNFLQVFINYAERGFTVEELVHIAQDIHAHLQNIQQLLDNLIQWAKLQLQEVDYSLTVVPLKTLFDENTALVRQTAIEKQISLHVAPPNELKVLANREMLSFVLRNLLYNALKFTPEGGTVSLSAVYKGNGHCYIMVEDSGVGMSPYMIAQILQGKGVSRPGTRGERGTGLGLALCHEFVKRMNGSMQIESEEGEGTRVLIRLPLHVESEVES</sequence>
<feature type="coiled-coil region" evidence="5">
    <location>
        <begin position="124"/>
        <end position="169"/>
    </location>
</feature>
<dbReference type="PROSITE" id="PS50109">
    <property type="entry name" value="HIS_KIN"/>
    <property type="match status" value="1"/>
</dbReference>
<dbReference type="InterPro" id="IPR003661">
    <property type="entry name" value="HisK_dim/P_dom"/>
</dbReference>
<feature type="domain" description="Response regulatory" evidence="7">
    <location>
        <begin position="8"/>
        <end position="122"/>
    </location>
</feature>
<dbReference type="SUPFAM" id="SSF55874">
    <property type="entry name" value="ATPase domain of HSP90 chaperone/DNA topoisomerase II/histidine kinase"/>
    <property type="match status" value="1"/>
</dbReference>